<dbReference type="Gene3D" id="3.90.1200.10">
    <property type="match status" value="1"/>
</dbReference>
<sequence length="333" mass="38716">METIEDVVKYLEINQDKPFVSVVDKIEKLSGGLVNYVYRIKFVDKKSVILKHYPPYCAAYKTISMSQKRYFVEKEALQFLSTQPWLTNNPESIVRTPNVIYADDDHYTLIMQDAGENTQTLFNLLLSNSSVDQHFLDLIPKELKVLIRHLTEDSELTFKKNKTFEKESVGGYLSLEKFQNQLGSMAKKIDEKLKPFSDISNGVSKSSNHENSVFVYGDLWPSSILIDKEENLIWIVDWEFARYESKTSDLEQLLANLWVMKQSSKFNQDKIEKLIEKFQLEFLGNEKSDWRYECGDMAKYNFILWIGGLLNETHWGIDDNQAVALKALEEVNK</sequence>
<organism evidence="1 2">
    <name type="scientific">Brachionus calyciflorus</name>
    <dbReference type="NCBI Taxonomy" id="104777"/>
    <lineage>
        <taxon>Eukaryota</taxon>
        <taxon>Metazoa</taxon>
        <taxon>Spiralia</taxon>
        <taxon>Gnathifera</taxon>
        <taxon>Rotifera</taxon>
        <taxon>Eurotatoria</taxon>
        <taxon>Monogononta</taxon>
        <taxon>Pseudotrocha</taxon>
        <taxon>Ploima</taxon>
        <taxon>Brachionidae</taxon>
        <taxon>Brachionus</taxon>
    </lineage>
</organism>
<dbReference type="Pfam" id="PF02958">
    <property type="entry name" value="EcKL"/>
    <property type="match status" value="1"/>
</dbReference>
<dbReference type="OrthoDB" id="25129at2759"/>
<dbReference type="InterPro" id="IPR051678">
    <property type="entry name" value="AGP_Transferase"/>
</dbReference>
<evidence type="ECO:0000313" key="1">
    <source>
        <dbReference type="EMBL" id="CAF0809993.1"/>
    </source>
</evidence>
<dbReference type="EMBL" id="CAJNOC010000852">
    <property type="protein sequence ID" value="CAF0809993.1"/>
    <property type="molecule type" value="Genomic_DNA"/>
</dbReference>
<name>A0A813TBW6_9BILA</name>
<dbReference type="Gene3D" id="3.30.200.20">
    <property type="entry name" value="Phosphorylase Kinase, domain 1"/>
    <property type="match status" value="1"/>
</dbReference>
<keyword evidence="2" id="KW-1185">Reference proteome</keyword>
<dbReference type="InterPro" id="IPR004119">
    <property type="entry name" value="EcKL"/>
</dbReference>
<proteinExistence type="predicted"/>
<protein>
    <recommendedName>
        <fullName evidence="3">Aminoglycoside phosphotransferase domain-containing protein</fullName>
    </recommendedName>
</protein>
<dbReference type="AlphaFoldDB" id="A0A813TBW6"/>
<accession>A0A813TBW6</accession>
<reference evidence="1" key="1">
    <citation type="submission" date="2021-02" db="EMBL/GenBank/DDBJ databases">
        <authorList>
            <person name="Nowell W R."/>
        </authorList>
    </citation>
    <scope>NUCLEOTIDE SEQUENCE</scope>
    <source>
        <strain evidence="1">Ploen Becks lab</strain>
    </source>
</reference>
<dbReference type="PANTHER" id="PTHR21310">
    <property type="entry name" value="AMINOGLYCOSIDE PHOSPHOTRANSFERASE-RELATED-RELATED"/>
    <property type="match status" value="1"/>
</dbReference>
<evidence type="ECO:0000313" key="2">
    <source>
        <dbReference type="Proteomes" id="UP000663879"/>
    </source>
</evidence>
<dbReference type="Proteomes" id="UP000663879">
    <property type="component" value="Unassembled WGS sequence"/>
</dbReference>
<dbReference type="SUPFAM" id="SSF56112">
    <property type="entry name" value="Protein kinase-like (PK-like)"/>
    <property type="match status" value="1"/>
</dbReference>
<comment type="caution">
    <text evidence="1">The sequence shown here is derived from an EMBL/GenBank/DDBJ whole genome shotgun (WGS) entry which is preliminary data.</text>
</comment>
<dbReference type="InterPro" id="IPR011009">
    <property type="entry name" value="Kinase-like_dom_sf"/>
</dbReference>
<evidence type="ECO:0008006" key="3">
    <source>
        <dbReference type="Google" id="ProtNLM"/>
    </source>
</evidence>
<gene>
    <name evidence="1" type="ORF">OXX778_LOCUS6923</name>
</gene>